<accession>A0ABR9WR49</accession>
<organism evidence="4 5">
    <name type="scientific">Flavobacterium proteolyticum</name>
    <dbReference type="NCBI Taxonomy" id="2911683"/>
    <lineage>
        <taxon>Bacteria</taxon>
        <taxon>Pseudomonadati</taxon>
        <taxon>Bacteroidota</taxon>
        <taxon>Flavobacteriia</taxon>
        <taxon>Flavobacteriales</taxon>
        <taxon>Flavobacteriaceae</taxon>
        <taxon>Flavobacterium</taxon>
    </lineage>
</organism>
<comment type="caution">
    <text evidence="4">The sequence shown here is derived from an EMBL/GenBank/DDBJ whole genome shotgun (WGS) entry which is preliminary data.</text>
</comment>
<dbReference type="PANTHER" id="PTHR44591:SF3">
    <property type="entry name" value="RESPONSE REGULATORY DOMAIN-CONTAINING PROTEIN"/>
    <property type="match status" value="1"/>
</dbReference>
<dbReference type="Pfam" id="PF00072">
    <property type="entry name" value="Response_reg"/>
    <property type="match status" value="1"/>
</dbReference>
<protein>
    <submittedName>
        <fullName evidence="4">Response regulator</fullName>
    </submittedName>
</protein>
<gene>
    <name evidence="4" type="ORF">IM755_06715</name>
</gene>
<evidence type="ECO:0000313" key="5">
    <source>
        <dbReference type="Proteomes" id="UP000656274"/>
    </source>
</evidence>
<evidence type="ECO:0000256" key="1">
    <source>
        <dbReference type="ARBA" id="ARBA00022553"/>
    </source>
</evidence>
<dbReference type="RefSeq" id="WP_194095006.1">
    <property type="nucleotide sequence ID" value="NZ_JADFTZ010000002.1"/>
</dbReference>
<dbReference type="Proteomes" id="UP000656274">
    <property type="component" value="Unassembled WGS sequence"/>
</dbReference>
<reference evidence="4 5" key="1">
    <citation type="submission" date="2020-10" db="EMBL/GenBank/DDBJ databases">
        <title>The genome sequence of Flavobacterium aquaticum 1Y8A.</title>
        <authorList>
            <person name="Liu Y."/>
        </authorList>
    </citation>
    <scope>NUCLEOTIDE SEQUENCE [LARGE SCALE GENOMIC DNA]</scope>
    <source>
        <strain evidence="4 5">1Y8A</strain>
    </source>
</reference>
<sequence>MKAKVKKVMIVDDNEFDCYFTSKIITNFDESVDIMEFNSSVTAIQYLEEFQNVTAKLPDLIFLDIYMPLLDGFAFIEKFNSLSDTLKNHTKICILSTTVDDLYIHKAKVDESVLFTSKPITKEFIENIF</sequence>
<dbReference type="PROSITE" id="PS50110">
    <property type="entry name" value="RESPONSE_REGULATORY"/>
    <property type="match status" value="1"/>
</dbReference>
<evidence type="ECO:0000256" key="2">
    <source>
        <dbReference type="PROSITE-ProRule" id="PRU00169"/>
    </source>
</evidence>
<dbReference type="SUPFAM" id="SSF52172">
    <property type="entry name" value="CheY-like"/>
    <property type="match status" value="1"/>
</dbReference>
<dbReference type="EMBL" id="JADFTZ010000002">
    <property type="protein sequence ID" value="MBE9576400.1"/>
    <property type="molecule type" value="Genomic_DNA"/>
</dbReference>
<proteinExistence type="predicted"/>
<keyword evidence="1 2" id="KW-0597">Phosphoprotein</keyword>
<evidence type="ECO:0000259" key="3">
    <source>
        <dbReference type="PROSITE" id="PS50110"/>
    </source>
</evidence>
<keyword evidence="5" id="KW-1185">Reference proteome</keyword>
<dbReference type="PANTHER" id="PTHR44591">
    <property type="entry name" value="STRESS RESPONSE REGULATOR PROTEIN 1"/>
    <property type="match status" value="1"/>
</dbReference>
<evidence type="ECO:0000313" key="4">
    <source>
        <dbReference type="EMBL" id="MBE9576400.1"/>
    </source>
</evidence>
<dbReference type="Gene3D" id="3.40.50.2300">
    <property type="match status" value="1"/>
</dbReference>
<name>A0ABR9WR49_9FLAO</name>
<feature type="modified residue" description="4-aspartylphosphate" evidence="2">
    <location>
        <position position="64"/>
    </location>
</feature>
<dbReference type="InterPro" id="IPR011006">
    <property type="entry name" value="CheY-like_superfamily"/>
</dbReference>
<dbReference type="SMART" id="SM00448">
    <property type="entry name" value="REC"/>
    <property type="match status" value="1"/>
</dbReference>
<dbReference type="InterPro" id="IPR001789">
    <property type="entry name" value="Sig_transdc_resp-reg_receiver"/>
</dbReference>
<dbReference type="InterPro" id="IPR050595">
    <property type="entry name" value="Bact_response_regulator"/>
</dbReference>
<feature type="domain" description="Response regulatory" evidence="3">
    <location>
        <begin position="7"/>
        <end position="129"/>
    </location>
</feature>